<name>B0CCE9_ACAM1</name>
<keyword evidence="2" id="KW-1185">Reference proteome</keyword>
<dbReference type="HOGENOM" id="CLU_1709245_0_0_3"/>
<proteinExistence type="predicted"/>
<dbReference type="Proteomes" id="UP000000268">
    <property type="component" value="Chromosome"/>
</dbReference>
<dbReference type="eggNOG" id="ENOG50338ME">
    <property type="taxonomic scope" value="Bacteria"/>
</dbReference>
<dbReference type="AlphaFoldDB" id="B0CCE9"/>
<reference evidence="1 2" key="1">
    <citation type="journal article" date="2008" name="Proc. Natl. Acad. Sci. U.S.A.">
        <title>Niche adaptation and genome expansion in the chlorophyll d-producing cyanobacterium Acaryochloris marina.</title>
        <authorList>
            <person name="Swingley W.D."/>
            <person name="Chen M."/>
            <person name="Cheung P.C."/>
            <person name="Conrad A.L."/>
            <person name="Dejesa L.C."/>
            <person name="Hao J."/>
            <person name="Honchak B.M."/>
            <person name="Karbach L.E."/>
            <person name="Kurdoglu A."/>
            <person name="Lahiri S."/>
            <person name="Mastrian S.D."/>
            <person name="Miyashita H."/>
            <person name="Page L."/>
            <person name="Ramakrishna P."/>
            <person name="Satoh S."/>
            <person name="Sattley W.M."/>
            <person name="Shimada Y."/>
            <person name="Taylor H.L."/>
            <person name="Tomo T."/>
            <person name="Tsuchiya T."/>
            <person name="Wang Z.T."/>
            <person name="Raymond J."/>
            <person name="Mimuro M."/>
            <person name="Blankenship R.E."/>
            <person name="Touchman J.W."/>
        </authorList>
    </citation>
    <scope>NUCLEOTIDE SEQUENCE [LARGE SCALE GENOMIC DNA]</scope>
    <source>
        <strain evidence="2">MBIC 11017</strain>
    </source>
</reference>
<gene>
    <name evidence="1" type="ordered locus">AM1_2982</name>
</gene>
<dbReference type="KEGG" id="amr:AM1_2982"/>
<protein>
    <submittedName>
        <fullName evidence="1">Uncharacterized protein</fullName>
    </submittedName>
</protein>
<dbReference type="RefSeq" id="WP_012163411.1">
    <property type="nucleotide sequence ID" value="NC_009925.1"/>
</dbReference>
<evidence type="ECO:0000313" key="2">
    <source>
        <dbReference type="Proteomes" id="UP000000268"/>
    </source>
</evidence>
<organism evidence="1 2">
    <name type="scientific">Acaryochloris marina (strain MBIC 11017)</name>
    <dbReference type="NCBI Taxonomy" id="329726"/>
    <lineage>
        <taxon>Bacteria</taxon>
        <taxon>Bacillati</taxon>
        <taxon>Cyanobacteriota</taxon>
        <taxon>Cyanophyceae</taxon>
        <taxon>Acaryochloridales</taxon>
        <taxon>Acaryochloridaceae</taxon>
        <taxon>Acaryochloris</taxon>
    </lineage>
</organism>
<evidence type="ECO:0000313" key="1">
    <source>
        <dbReference type="EMBL" id="ABW27978.1"/>
    </source>
</evidence>
<accession>B0CCE9</accession>
<dbReference type="EMBL" id="CP000828">
    <property type="protein sequence ID" value="ABW27978.1"/>
    <property type="molecule type" value="Genomic_DNA"/>
</dbReference>
<sequence length="153" mass="17258">MNQLTITRFNGTEVFPIASAHLFTLRDNEDLTLWFEIEATKEGAHFNADTLVYPATPSAELGIRMAQFDSSKLVGQQFTHPGISSDDGDSCCALFYYYEHQPLRDNQVSILSQSRNIFKICWIARTQDVNFYDGSKPDAKIEITADFTLTSTC</sequence>